<reference evidence="7" key="1">
    <citation type="journal article" date="2020" name="mSystems">
        <title>Genome- and Community-Level Interaction Insights into Carbon Utilization and Element Cycling Functions of Hydrothermarchaeota in Hydrothermal Sediment.</title>
        <authorList>
            <person name="Zhou Z."/>
            <person name="Liu Y."/>
            <person name="Xu W."/>
            <person name="Pan J."/>
            <person name="Luo Z.H."/>
            <person name="Li M."/>
        </authorList>
    </citation>
    <scope>NUCLEOTIDE SEQUENCE [LARGE SCALE GENOMIC DNA]</scope>
    <source>
        <strain evidence="7">SpSt-769</strain>
    </source>
</reference>
<dbReference type="SFLD" id="SFLDG01067">
    <property type="entry name" value="SPASM/twitch_domain_containing"/>
    <property type="match status" value="1"/>
</dbReference>
<dbReference type="GO" id="GO:0003824">
    <property type="term" value="F:catalytic activity"/>
    <property type="evidence" value="ECO:0007669"/>
    <property type="project" value="InterPro"/>
</dbReference>
<evidence type="ECO:0000313" key="7">
    <source>
        <dbReference type="EMBL" id="HGH61050.1"/>
    </source>
</evidence>
<dbReference type="InterPro" id="IPR058240">
    <property type="entry name" value="rSAM_sf"/>
</dbReference>
<sequence>MDGRRCWAVTDSLVKDFKLLNIALRFFLDKKKICDKRARQNNIFPKIYQSDDREYSNQSRSHLHVMMQFARRSIIMKLGLCEKCGQPTDACYEIRDNKVYLVKFCKDCGRTASLVTKDARKWMWKREITQYQEPACAACTLDCASCDHQQHKKPNTVAIDVTNLCNQHCPICLAYVDAMGFAYHPPVEYFEKIFKHFQHQEPRPNICFFGGEPTVHKDFLEIVRLAKSYGFQVQVFTNGIKLADEKYCKELCSLGIQVNFGFDGTKKEIYQTLRGDNSLAVKKKAFENVISCGVNRLAVITTVANGVNDTDMENVLHFIHEYRDHVSVWGFVPLTPCWDGEVDLDPTTTECVERIFQKLLPDIEFVPTGMMNFQVLSRFFGRQTLGGSHPNCESATLLVSDGSGYAPISAYLRAPLSELLVRLRKLDESLAATQPSSSARGIAKRWFDIKAFASTIRIFAESCNFRKILGKPMLWNALMALYDLVRGDKIDHVLARRTNFQRILTLITIPYEDKGGLEDARLHDCPAVFAYEDVDTGRIRTTAFCSWQTIKDETCRKIQAYYDRRDGQRQQQTARMQTRTAVS</sequence>
<dbReference type="Gene3D" id="3.20.20.70">
    <property type="entry name" value="Aldolase class I"/>
    <property type="match status" value="1"/>
</dbReference>
<gene>
    <name evidence="7" type="ORF">ENV54_07115</name>
</gene>
<keyword evidence="4" id="KW-0408">Iron</keyword>
<feature type="domain" description="Radical SAM core" evidence="6">
    <location>
        <begin position="151"/>
        <end position="362"/>
    </location>
</feature>
<dbReference type="InterPro" id="IPR034474">
    <property type="entry name" value="Methyltransferase_Class_D"/>
</dbReference>
<protein>
    <submittedName>
        <fullName evidence="7">Radical SAM protein</fullName>
    </submittedName>
</protein>
<evidence type="ECO:0000259" key="6">
    <source>
        <dbReference type="PROSITE" id="PS51918"/>
    </source>
</evidence>
<accession>A0A7C4ETW6</accession>
<dbReference type="AlphaFoldDB" id="A0A7C4ETW6"/>
<dbReference type="PANTHER" id="PTHR43306">
    <property type="entry name" value="7,8-DIHYDRO-6-HYDROXYMETHYLPTERIN DIMETHYLTRANSFERASE"/>
    <property type="match status" value="1"/>
</dbReference>
<dbReference type="InterPro" id="IPR013785">
    <property type="entry name" value="Aldolase_TIM"/>
</dbReference>
<dbReference type="InterPro" id="IPR007197">
    <property type="entry name" value="rSAM"/>
</dbReference>
<dbReference type="PROSITE" id="PS51918">
    <property type="entry name" value="RADICAL_SAM"/>
    <property type="match status" value="1"/>
</dbReference>
<dbReference type="GO" id="GO:0051536">
    <property type="term" value="F:iron-sulfur cluster binding"/>
    <property type="evidence" value="ECO:0007669"/>
    <property type="project" value="UniProtKB-KW"/>
</dbReference>
<dbReference type="SFLD" id="SFLDS00029">
    <property type="entry name" value="Radical_SAM"/>
    <property type="match status" value="1"/>
</dbReference>
<evidence type="ECO:0000256" key="4">
    <source>
        <dbReference type="ARBA" id="ARBA00023004"/>
    </source>
</evidence>
<name>A0A7C4ETW6_9BACT</name>
<proteinExistence type="predicted"/>
<evidence type="ECO:0000256" key="3">
    <source>
        <dbReference type="ARBA" id="ARBA00022723"/>
    </source>
</evidence>
<keyword evidence="5" id="KW-0411">Iron-sulfur</keyword>
<dbReference type="EMBL" id="DTGT01000221">
    <property type="protein sequence ID" value="HGH61050.1"/>
    <property type="molecule type" value="Genomic_DNA"/>
</dbReference>
<dbReference type="InterPro" id="IPR056488">
    <property type="entry name" value="Zn_ribbon_HMPTM"/>
</dbReference>
<evidence type="ECO:0000256" key="2">
    <source>
        <dbReference type="ARBA" id="ARBA00022691"/>
    </source>
</evidence>
<dbReference type="CDD" id="cd01335">
    <property type="entry name" value="Radical_SAM"/>
    <property type="match status" value="1"/>
</dbReference>
<comment type="cofactor">
    <cofactor evidence="1">
        <name>[4Fe-4S] cluster</name>
        <dbReference type="ChEBI" id="CHEBI:49883"/>
    </cofactor>
</comment>
<dbReference type="PANTHER" id="PTHR43306:SF1">
    <property type="entry name" value="7,8-DIHYDRO-6-HYDROXYMETHYLPTERIN DIMETHYLTRANSFERASE"/>
    <property type="match status" value="1"/>
</dbReference>
<dbReference type="GO" id="GO:0046872">
    <property type="term" value="F:metal ion binding"/>
    <property type="evidence" value="ECO:0007669"/>
    <property type="project" value="UniProtKB-KW"/>
</dbReference>
<evidence type="ECO:0000256" key="1">
    <source>
        <dbReference type="ARBA" id="ARBA00001966"/>
    </source>
</evidence>
<dbReference type="Pfam" id="PF04055">
    <property type="entry name" value="Radical_SAM"/>
    <property type="match status" value="1"/>
</dbReference>
<dbReference type="Pfam" id="PF23545">
    <property type="entry name" value="Zn_ribbon_HMPTM"/>
    <property type="match status" value="1"/>
</dbReference>
<keyword evidence="3" id="KW-0479">Metal-binding</keyword>
<organism evidence="7">
    <name type="scientific">Desulfomonile tiedjei</name>
    <dbReference type="NCBI Taxonomy" id="2358"/>
    <lineage>
        <taxon>Bacteria</taxon>
        <taxon>Pseudomonadati</taxon>
        <taxon>Thermodesulfobacteriota</taxon>
        <taxon>Desulfomonilia</taxon>
        <taxon>Desulfomonilales</taxon>
        <taxon>Desulfomonilaceae</taxon>
        <taxon>Desulfomonile</taxon>
    </lineage>
</organism>
<comment type="caution">
    <text evidence="7">The sequence shown here is derived from an EMBL/GenBank/DDBJ whole genome shotgun (WGS) entry which is preliminary data.</text>
</comment>
<dbReference type="SUPFAM" id="SSF102114">
    <property type="entry name" value="Radical SAM enzymes"/>
    <property type="match status" value="1"/>
</dbReference>
<evidence type="ECO:0000256" key="5">
    <source>
        <dbReference type="ARBA" id="ARBA00023014"/>
    </source>
</evidence>
<keyword evidence="2" id="KW-0949">S-adenosyl-L-methionine</keyword>